<accession>A0A6V7QHY1</accession>
<protein>
    <submittedName>
        <fullName evidence="1">Uncharacterized protein</fullName>
    </submittedName>
</protein>
<name>A0A6V7QHY1_ANACO</name>
<sequence length="101" mass="11140">MSCLAYAVPNGPVVVNIPTLGTSLPTAIHFGAQSRTGEYMSRWLSPECRLIESNPQKHVRMSTRASKRQRIGCLKSCRNTVPGGLVSTTRDRSPRVKTLRT</sequence>
<evidence type="ECO:0000313" key="1">
    <source>
        <dbReference type="EMBL" id="CAD1842435.1"/>
    </source>
</evidence>
<organism evidence="1">
    <name type="scientific">Ananas comosus var. bracteatus</name>
    <name type="common">red pineapple</name>
    <dbReference type="NCBI Taxonomy" id="296719"/>
    <lineage>
        <taxon>Eukaryota</taxon>
        <taxon>Viridiplantae</taxon>
        <taxon>Streptophyta</taxon>
        <taxon>Embryophyta</taxon>
        <taxon>Tracheophyta</taxon>
        <taxon>Spermatophyta</taxon>
        <taxon>Magnoliopsida</taxon>
        <taxon>Liliopsida</taxon>
        <taxon>Poales</taxon>
        <taxon>Bromeliaceae</taxon>
        <taxon>Bromelioideae</taxon>
        <taxon>Ananas</taxon>
    </lineage>
</organism>
<dbReference type="EMBL" id="LR862136">
    <property type="protein sequence ID" value="CAD1842435.1"/>
    <property type="molecule type" value="Genomic_DNA"/>
</dbReference>
<gene>
    <name evidence="1" type="ORF">CB5_LOCUS25646</name>
</gene>
<proteinExistence type="predicted"/>
<reference evidence="1" key="1">
    <citation type="submission" date="2020-07" db="EMBL/GenBank/DDBJ databases">
        <authorList>
            <person name="Lin J."/>
        </authorList>
    </citation>
    <scope>NUCLEOTIDE SEQUENCE</scope>
</reference>
<dbReference type="AlphaFoldDB" id="A0A6V7QHY1"/>